<dbReference type="Gene3D" id="3.30.1360.100">
    <property type="entry name" value="General secretion pathway protein M, EpsM"/>
    <property type="match status" value="1"/>
</dbReference>
<dbReference type="EMBL" id="CP025544">
    <property type="protein sequence ID" value="AXK60832.1"/>
    <property type="molecule type" value="Genomic_DNA"/>
</dbReference>
<keyword evidence="1" id="KW-0812">Transmembrane</keyword>
<dbReference type="Proteomes" id="UP000254834">
    <property type="component" value="Chromosome"/>
</dbReference>
<evidence type="ECO:0000313" key="2">
    <source>
        <dbReference type="EMBL" id="AXK60832.1"/>
    </source>
</evidence>
<feature type="transmembrane region" description="Helical" evidence="1">
    <location>
        <begin position="20"/>
        <end position="39"/>
    </location>
</feature>
<keyword evidence="1" id="KW-0472">Membrane</keyword>
<evidence type="ECO:0000313" key="3">
    <source>
        <dbReference type="Proteomes" id="UP000254834"/>
    </source>
</evidence>
<reference evidence="2 3" key="1">
    <citation type="submission" date="2017-12" db="EMBL/GenBank/DDBJ databases">
        <title>Chromulinavorax destructans is a abundant pathogen of dominant heterotrophic picoflagllates.</title>
        <authorList>
            <person name="Deeg C.M."/>
            <person name="Zimmer M."/>
            <person name="Suttle C.A."/>
        </authorList>
    </citation>
    <scope>NUCLEOTIDE SEQUENCE [LARGE SCALE GENOMIC DNA]</scope>
    <source>
        <strain evidence="2 3">SeV1</strain>
    </source>
</reference>
<proteinExistence type="predicted"/>
<keyword evidence="1" id="KW-1133">Transmembrane helix</keyword>
<sequence>MFDIQSVKDYLYSLNQKESIRLMAAFFMCCACMIGFLLFRHTSLLHEIEQKTKVLQKARRDVQTILTEYEQMKNKKTEVDLILMKDKNFYIKKYYQDTIKELQITNESSSNLMTQSWPNGYEEESLQINFSQMSMKQLCEFLQALQSNQRVFVKDLDITKGSSMTKKINATLTIATLKPVIDKQAIRGN</sequence>
<accession>A0A345ZC15</accession>
<name>A0A345ZC15_9BACT</name>
<protein>
    <recommendedName>
        <fullName evidence="4">Type II secretion system protein M</fullName>
    </recommendedName>
</protein>
<gene>
    <name evidence="2" type="ORF">C0J27_03750</name>
</gene>
<evidence type="ECO:0008006" key="4">
    <source>
        <dbReference type="Google" id="ProtNLM"/>
    </source>
</evidence>
<evidence type="ECO:0000256" key="1">
    <source>
        <dbReference type="SAM" id="Phobius"/>
    </source>
</evidence>
<dbReference type="KEGG" id="cdes:C0J27_03750"/>
<dbReference type="AlphaFoldDB" id="A0A345ZC15"/>
<organism evidence="2 3">
    <name type="scientific">Candidatus Chromulinivorax destructor</name>
    <dbReference type="NCBI Taxonomy" id="2066483"/>
    <lineage>
        <taxon>Bacteria</taxon>
        <taxon>Candidatus Babelota</taxon>
        <taxon>Candidatus Babeliae</taxon>
        <taxon>Candidatus Babeliales</taxon>
        <taxon>Candidatus Chromulinivoraceae</taxon>
        <taxon>Candidatus Chromulinivorax</taxon>
    </lineage>
</organism>
<dbReference type="RefSeq" id="WP_115585847.1">
    <property type="nucleotide sequence ID" value="NZ_CP025544.1"/>
</dbReference>
<keyword evidence="3" id="KW-1185">Reference proteome</keyword>